<sequence>MGRTGNARAKQRKKGINLEMSIKKNHFIFIFAILIAAFILSIFHQIISDHVIIGRDGGFFNNLDPLQIFYTTSFLSSAYGFLCFGRKIIYYFTFVISSFICLTLIEFLYIFVYISLSYGSYSDFSNEWAGFMLWLYILPFFTISGIVYLVGRGLLALIRPTKRF</sequence>
<evidence type="ECO:0000313" key="3">
    <source>
        <dbReference type="Proteomes" id="UP000001492"/>
    </source>
</evidence>
<feature type="transmembrane region" description="Helical" evidence="1">
    <location>
        <begin position="134"/>
        <end position="158"/>
    </location>
</feature>
<evidence type="ECO:0000256" key="1">
    <source>
        <dbReference type="SAM" id="Phobius"/>
    </source>
</evidence>
<keyword evidence="3" id="KW-1185">Reference proteome</keyword>
<organism evidence="2 3">
    <name type="scientific">Asticcacaulis excentricus (strain ATCC 15261 / DSM 4724 / KCTC 12464 / NCIMB 9791 / VKM B-1370 / CB 48)</name>
    <dbReference type="NCBI Taxonomy" id="573065"/>
    <lineage>
        <taxon>Bacteria</taxon>
        <taxon>Pseudomonadati</taxon>
        <taxon>Pseudomonadota</taxon>
        <taxon>Alphaproteobacteria</taxon>
        <taxon>Caulobacterales</taxon>
        <taxon>Caulobacteraceae</taxon>
        <taxon>Asticcacaulis</taxon>
    </lineage>
</organism>
<dbReference type="Proteomes" id="UP000001492">
    <property type="component" value="Plasmid pASTEX02"/>
</dbReference>
<dbReference type="KEGG" id="aex:Astex_3737"/>
<geneLocation type="plasmid" evidence="2 3">
    <name>pASTEX02</name>
</geneLocation>
<dbReference type="EMBL" id="CP002398">
    <property type="protein sequence ID" value="ADU15351.1"/>
    <property type="molecule type" value="Genomic_DNA"/>
</dbReference>
<feature type="transmembrane region" description="Helical" evidence="1">
    <location>
        <begin position="27"/>
        <end position="47"/>
    </location>
</feature>
<protein>
    <submittedName>
        <fullName evidence="2">Uncharacterized protein</fullName>
    </submittedName>
</protein>
<reference evidence="3" key="1">
    <citation type="submission" date="2010-12" db="EMBL/GenBank/DDBJ databases">
        <title>Complete sequence of plasmid 2 of Asticcacaulis excentricus CB 48.</title>
        <authorList>
            <consortium name="US DOE Joint Genome Institute"/>
            <person name="Lucas S."/>
            <person name="Copeland A."/>
            <person name="Lapidus A."/>
            <person name="Cheng J.-F."/>
            <person name="Bruce D."/>
            <person name="Goodwin L."/>
            <person name="Pitluck S."/>
            <person name="Teshima H."/>
            <person name="Davenport K."/>
            <person name="Detter J.C."/>
            <person name="Han C."/>
            <person name="Tapia R."/>
            <person name="Land M."/>
            <person name="Hauser L."/>
            <person name="Jeffries C."/>
            <person name="Kyrpides N."/>
            <person name="Ivanova N."/>
            <person name="Ovchinnikova G."/>
            <person name="Brun Y.V."/>
            <person name="Woyke T."/>
        </authorList>
    </citation>
    <scope>NUCLEOTIDE SEQUENCE [LARGE SCALE GENOMIC DNA]</scope>
    <source>
        <strain evidence="3">ATCC 15261 / DSM 4724 / KCTC 12464 / NCIMB 9791 / VKM B-1370 / CB 48</strain>
        <plasmid evidence="3">pASTEX02</plasmid>
    </source>
</reference>
<gene>
    <name evidence="2" type="ordered locus">Astex_3737</name>
</gene>
<proteinExistence type="predicted"/>
<dbReference type="HOGENOM" id="CLU_1615634_0_0_5"/>
<name>E8RVS9_ASTEC</name>
<feature type="transmembrane region" description="Helical" evidence="1">
    <location>
        <begin position="67"/>
        <end position="84"/>
    </location>
</feature>
<keyword evidence="1" id="KW-0812">Transmembrane</keyword>
<keyword evidence="2" id="KW-0614">Plasmid</keyword>
<evidence type="ECO:0000313" key="2">
    <source>
        <dbReference type="EMBL" id="ADU15351.1"/>
    </source>
</evidence>
<dbReference type="AlphaFoldDB" id="E8RVS9"/>
<feature type="transmembrane region" description="Helical" evidence="1">
    <location>
        <begin position="91"/>
        <end position="114"/>
    </location>
</feature>
<keyword evidence="1" id="KW-0472">Membrane</keyword>
<keyword evidence="1" id="KW-1133">Transmembrane helix</keyword>
<accession>E8RVS9</accession>